<dbReference type="SUPFAM" id="SSF56112">
    <property type="entry name" value="Protein kinase-like (PK-like)"/>
    <property type="match status" value="1"/>
</dbReference>
<sequence length="559" mass="63825">MNYFFTETDSNYQIKIPLNFRGYKIKKPCGKGAFSSVVKVIDNNTKETYAAKIIPQKILKNQTRVKTMIDNEITILQKANHPNIIQLYEIVELTTKDDSFIILIEEFCKNGNLSNYLTTNGFKNDQEKLQISRGITEAIGHLHRQGIAHCDIKPDNVLLDSNKVPKLCDFNLSQFVQNADDSCRGGSKPYAAPELFKFERVDFLRADIWSLGIMIFSIAEMRYPYNEAEDARRGLLIINSKNKKLNAFSKRCLRIDPLKRATADQLLNDPYLTLDDQIEEENVDDEEMIVNLKNEVESRPVTSPNLADAKKMKKGEVILSDVDLPPISDDHDDDIDSEIDDDLFEIIHGYRRSSPEEDDEDEVRIEKTIYKRKRPGHIDDINDNSEVTVSHNISSQFLNPNISEVTVSHNNSPLFLNSNNASLNDISEVTVSHNNSPLFLNSNNASLNDISEVAVSHNDNCGGGLEIQNDSFAFSVMLELGYDFELQSHSGSSQTDEMDESDRFQEDGFADYEIERIENRICDSLVKFKYEKKRKTKKKNGPHAKRKEKRDRNDDPDDM</sequence>
<dbReference type="Pfam" id="PF00069">
    <property type="entry name" value="Pkinase"/>
    <property type="match status" value="1"/>
</dbReference>
<dbReference type="PROSITE" id="PS50011">
    <property type="entry name" value="PROTEIN_KINASE_DOM"/>
    <property type="match status" value="1"/>
</dbReference>
<feature type="compositionally biased region" description="Basic residues" evidence="1">
    <location>
        <begin position="533"/>
        <end position="549"/>
    </location>
</feature>
<dbReference type="InterPro" id="IPR008271">
    <property type="entry name" value="Ser/Thr_kinase_AS"/>
</dbReference>
<name>A0ABR2KZG1_9EUKA</name>
<evidence type="ECO:0000313" key="4">
    <source>
        <dbReference type="Proteomes" id="UP001470230"/>
    </source>
</evidence>
<evidence type="ECO:0000313" key="3">
    <source>
        <dbReference type="EMBL" id="KAK8896520.1"/>
    </source>
</evidence>
<dbReference type="PROSITE" id="PS00108">
    <property type="entry name" value="PROTEIN_KINASE_ST"/>
    <property type="match status" value="1"/>
</dbReference>
<keyword evidence="4" id="KW-1185">Reference proteome</keyword>
<dbReference type="SMART" id="SM00220">
    <property type="entry name" value="S_TKc"/>
    <property type="match status" value="1"/>
</dbReference>
<evidence type="ECO:0000259" key="2">
    <source>
        <dbReference type="PROSITE" id="PS50011"/>
    </source>
</evidence>
<reference evidence="3 4" key="1">
    <citation type="submission" date="2024-04" db="EMBL/GenBank/DDBJ databases">
        <title>Tritrichomonas musculus Genome.</title>
        <authorList>
            <person name="Alves-Ferreira E."/>
            <person name="Grigg M."/>
            <person name="Lorenzi H."/>
            <person name="Galac M."/>
        </authorList>
    </citation>
    <scope>NUCLEOTIDE SEQUENCE [LARGE SCALE GENOMIC DNA]</scope>
    <source>
        <strain evidence="3 4">EAF2021</strain>
    </source>
</reference>
<dbReference type="PANTHER" id="PTHR24348">
    <property type="entry name" value="SERINE/THREONINE-PROTEIN KINASE UNC-51-RELATED"/>
    <property type="match status" value="1"/>
</dbReference>
<dbReference type="InterPro" id="IPR011009">
    <property type="entry name" value="Kinase-like_dom_sf"/>
</dbReference>
<dbReference type="Gene3D" id="1.10.510.10">
    <property type="entry name" value="Transferase(Phosphotransferase) domain 1"/>
    <property type="match status" value="1"/>
</dbReference>
<dbReference type="InterPro" id="IPR000719">
    <property type="entry name" value="Prot_kinase_dom"/>
</dbReference>
<dbReference type="Proteomes" id="UP001470230">
    <property type="component" value="Unassembled WGS sequence"/>
</dbReference>
<protein>
    <recommendedName>
        <fullName evidence="2">Protein kinase domain-containing protein</fullName>
    </recommendedName>
</protein>
<dbReference type="PANTHER" id="PTHR24348:SF68">
    <property type="entry name" value="SERINE_THREONINE-PROTEIN KINASE ATG1C"/>
    <property type="match status" value="1"/>
</dbReference>
<dbReference type="EMBL" id="JAPFFF010000002">
    <property type="protein sequence ID" value="KAK8896520.1"/>
    <property type="molecule type" value="Genomic_DNA"/>
</dbReference>
<accession>A0ABR2KZG1</accession>
<feature type="region of interest" description="Disordered" evidence="1">
    <location>
        <begin position="533"/>
        <end position="559"/>
    </location>
</feature>
<evidence type="ECO:0000256" key="1">
    <source>
        <dbReference type="SAM" id="MobiDB-lite"/>
    </source>
</evidence>
<proteinExistence type="predicted"/>
<dbReference type="InterPro" id="IPR045269">
    <property type="entry name" value="Atg1-like"/>
</dbReference>
<feature type="domain" description="Protein kinase" evidence="2">
    <location>
        <begin position="23"/>
        <end position="272"/>
    </location>
</feature>
<organism evidence="3 4">
    <name type="scientific">Tritrichomonas musculus</name>
    <dbReference type="NCBI Taxonomy" id="1915356"/>
    <lineage>
        <taxon>Eukaryota</taxon>
        <taxon>Metamonada</taxon>
        <taxon>Parabasalia</taxon>
        <taxon>Tritrichomonadida</taxon>
        <taxon>Tritrichomonadidae</taxon>
        <taxon>Tritrichomonas</taxon>
    </lineage>
</organism>
<comment type="caution">
    <text evidence="3">The sequence shown here is derived from an EMBL/GenBank/DDBJ whole genome shotgun (WGS) entry which is preliminary data.</text>
</comment>
<gene>
    <name evidence="3" type="ORF">M9Y10_014428</name>
</gene>